<evidence type="ECO:0000256" key="4">
    <source>
        <dbReference type="ARBA" id="ARBA00022475"/>
    </source>
</evidence>
<keyword evidence="5 11" id="KW-0732">Signal</keyword>
<evidence type="ECO:0000256" key="8">
    <source>
        <dbReference type="ARBA" id="ARBA00023139"/>
    </source>
</evidence>
<dbReference type="InterPro" id="IPR023059">
    <property type="entry name" value="Foldase_PrsA"/>
</dbReference>
<feature type="domain" description="PpiC" evidence="13">
    <location>
        <begin position="156"/>
        <end position="246"/>
    </location>
</feature>
<dbReference type="GO" id="GO:0005886">
    <property type="term" value="C:plasma membrane"/>
    <property type="evidence" value="ECO:0007669"/>
    <property type="project" value="UniProtKB-SubCell"/>
</dbReference>
<feature type="chain" id="PRO_5008865525" description="Foldase protein PrsA" evidence="12">
    <location>
        <begin position="27"/>
        <end position="296"/>
    </location>
</feature>
<sequence>MDKKRQRKKIYLFTLFILLGAITLFAAGCSVQEAVGSVNGEPITKEELYDQMVKQYGQETFDYLTTQKIIELESKNQKITISDSDIEKELQKMMESYGGEESFNQALQMSGITLDEIKENVKINVQLKKLLEPQISISEEEMKKYFDENKESFAEQEQVKARHILVDSEEKAKEVKGQLENGGDFAELAKKYSTDTGTKDQGGELGYFGKGEMVAEFDQVAFSLEVGKISDPVKTDYGYHIIEVEDKKEAKPANYEESKNEIKDILSDQKMQDLYPTWLEDQKTKYKIENFLEKKE</sequence>
<evidence type="ECO:0000313" key="15">
    <source>
        <dbReference type="Proteomes" id="UP000070352"/>
    </source>
</evidence>
<keyword evidence="15" id="KW-1185">Reference proteome</keyword>
<dbReference type="PROSITE" id="PS50198">
    <property type="entry name" value="PPIC_PPIASE_2"/>
    <property type="match status" value="1"/>
</dbReference>
<dbReference type="HAMAP" id="MF_01145">
    <property type="entry name" value="Foldase_PrsA"/>
    <property type="match status" value="1"/>
</dbReference>
<name>A0A135L209_9BACI</name>
<comment type="caution">
    <text evidence="14">The sequence shown here is derived from an EMBL/GenBank/DDBJ whole genome shotgun (WGS) entry which is preliminary data.</text>
</comment>
<dbReference type="InterPro" id="IPR046357">
    <property type="entry name" value="PPIase_dom_sf"/>
</dbReference>
<dbReference type="Gene3D" id="3.10.50.40">
    <property type="match status" value="1"/>
</dbReference>
<dbReference type="Pfam" id="PF13616">
    <property type="entry name" value="Rotamase_3"/>
    <property type="match status" value="1"/>
</dbReference>
<dbReference type="InterPro" id="IPR050245">
    <property type="entry name" value="PrsA_foldase"/>
</dbReference>
<keyword evidence="7 11" id="KW-0472">Membrane</keyword>
<evidence type="ECO:0000256" key="9">
    <source>
        <dbReference type="ARBA" id="ARBA00023235"/>
    </source>
</evidence>
<dbReference type="PROSITE" id="PS01096">
    <property type="entry name" value="PPIC_PPIASE_1"/>
    <property type="match status" value="1"/>
</dbReference>
<comment type="similarity">
    <text evidence="3 11">Belongs to the PrsA family.</text>
</comment>
<evidence type="ECO:0000313" key="14">
    <source>
        <dbReference type="EMBL" id="KXG42937.1"/>
    </source>
</evidence>
<evidence type="ECO:0000256" key="5">
    <source>
        <dbReference type="ARBA" id="ARBA00022729"/>
    </source>
</evidence>
<comment type="catalytic activity">
    <reaction evidence="1 11">
        <text>[protein]-peptidylproline (omega=180) = [protein]-peptidylproline (omega=0)</text>
        <dbReference type="Rhea" id="RHEA:16237"/>
        <dbReference type="Rhea" id="RHEA-COMP:10747"/>
        <dbReference type="Rhea" id="RHEA-COMP:10748"/>
        <dbReference type="ChEBI" id="CHEBI:83833"/>
        <dbReference type="ChEBI" id="CHEBI:83834"/>
        <dbReference type="EC" id="5.2.1.8"/>
    </reaction>
</comment>
<protein>
    <recommendedName>
        <fullName evidence="11">Foldase protein PrsA</fullName>
        <ecNumber evidence="11">5.2.1.8</ecNumber>
    </recommendedName>
</protein>
<gene>
    <name evidence="11" type="primary">prsA</name>
    <name evidence="14" type="ORF">U473_02010</name>
</gene>
<evidence type="ECO:0000256" key="6">
    <source>
        <dbReference type="ARBA" id="ARBA00023110"/>
    </source>
</evidence>
<keyword evidence="4 11" id="KW-1003">Cell membrane</keyword>
<dbReference type="EMBL" id="LSKU01000001">
    <property type="protein sequence ID" value="KXG42937.1"/>
    <property type="molecule type" value="Genomic_DNA"/>
</dbReference>
<comment type="subcellular location">
    <subcellularLocation>
        <location evidence="2 11">Cell membrane</location>
        <topology evidence="2 11">Lipid-anchor</topology>
    </subcellularLocation>
</comment>
<dbReference type="InterPro" id="IPR000297">
    <property type="entry name" value="PPIase_PpiC"/>
</dbReference>
<dbReference type="RefSeq" id="WP_068722855.1">
    <property type="nucleotide sequence ID" value="NZ_LSKU01000001.1"/>
</dbReference>
<evidence type="ECO:0000256" key="10">
    <source>
        <dbReference type="ARBA" id="ARBA00023288"/>
    </source>
</evidence>
<evidence type="ECO:0000256" key="7">
    <source>
        <dbReference type="ARBA" id="ARBA00023136"/>
    </source>
</evidence>
<dbReference type="STRING" id="1413211.U473_02010"/>
<evidence type="ECO:0000256" key="11">
    <source>
        <dbReference type="HAMAP-Rule" id="MF_01145"/>
    </source>
</evidence>
<keyword evidence="9 11" id="KW-0413">Isomerase</keyword>
<reference evidence="14 15" key="1">
    <citation type="submission" date="2016-02" db="EMBL/GenBank/DDBJ databases">
        <title>Draft Genome for Tepidibacillus decaturensis nov. sp. Strain Z9, an Anaerobic, Moderately Thermophilic and Heterotrophic Bacterium from Deep Subsurface of the Illinois Basin, USA.</title>
        <authorList>
            <person name="Dong Y."/>
            <person name="Chang J.Y."/>
            <person name="Sanford R."/>
            <person name="Fouke B.W."/>
        </authorList>
    </citation>
    <scope>NUCLEOTIDE SEQUENCE [LARGE SCALE GENOMIC DNA]</scope>
    <source>
        <strain evidence="14 15">Z9</strain>
    </source>
</reference>
<dbReference type="GO" id="GO:0006457">
    <property type="term" value="P:protein folding"/>
    <property type="evidence" value="ECO:0007669"/>
    <property type="project" value="UniProtKB-UniRule"/>
</dbReference>
<dbReference type="SUPFAM" id="SSF109998">
    <property type="entry name" value="Triger factor/SurA peptide-binding domain-like"/>
    <property type="match status" value="1"/>
</dbReference>
<dbReference type="OrthoDB" id="14196at2"/>
<organism evidence="14 15">
    <name type="scientific">Tepidibacillus decaturensis</name>
    <dbReference type="NCBI Taxonomy" id="1413211"/>
    <lineage>
        <taxon>Bacteria</taxon>
        <taxon>Bacillati</taxon>
        <taxon>Bacillota</taxon>
        <taxon>Bacilli</taxon>
        <taxon>Bacillales</taxon>
        <taxon>Bacillaceae</taxon>
        <taxon>Tepidibacillus</taxon>
    </lineage>
</organism>
<evidence type="ECO:0000256" key="1">
    <source>
        <dbReference type="ARBA" id="ARBA00000971"/>
    </source>
</evidence>
<dbReference type="AlphaFoldDB" id="A0A135L209"/>
<proteinExistence type="inferred from homology"/>
<dbReference type="SUPFAM" id="SSF54534">
    <property type="entry name" value="FKBP-like"/>
    <property type="match status" value="1"/>
</dbReference>
<feature type="signal peptide" evidence="12">
    <location>
        <begin position="1"/>
        <end position="26"/>
    </location>
</feature>
<keyword evidence="6 11" id="KW-0697">Rotamase</keyword>
<evidence type="ECO:0000256" key="12">
    <source>
        <dbReference type="SAM" id="SignalP"/>
    </source>
</evidence>
<dbReference type="PANTHER" id="PTHR47245:SF1">
    <property type="entry name" value="FOLDASE PROTEIN PRSA"/>
    <property type="match status" value="1"/>
</dbReference>
<dbReference type="EC" id="5.2.1.8" evidence="11"/>
<dbReference type="InterPro" id="IPR027304">
    <property type="entry name" value="Trigger_fact/SurA_dom_sf"/>
</dbReference>
<dbReference type="Gene3D" id="1.10.4030.10">
    <property type="entry name" value="Porin chaperone SurA, peptide-binding domain"/>
    <property type="match status" value="1"/>
</dbReference>
<evidence type="ECO:0000256" key="3">
    <source>
        <dbReference type="ARBA" id="ARBA00006071"/>
    </source>
</evidence>
<dbReference type="PROSITE" id="PS51257">
    <property type="entry name" value="PROKAR_LIPOPROTEIN"/>
    <property type="match status" value="1"/>
</dbReference>
<dbReference type="GO" id="GO:0003755">
    <property type="term" value="F:peptidyl-prolyl cis-trans isomerase activity"/>
    <property type="evidence" value="ECO:0007669"/>
    <property type="project" value="UniProtKB-UniRule"/>
</dbReference>
<keyword evidence="10 11" id="KW-0449">Lipoprotein</keyword>
<dbReference type="PANTHER" id="PTHR47245">
    <property type="entry name" value="PEPTIDYLPROLYL ISOMERASE"/>
    <property type="match status" value="1"/>
</dbReference>
<accession>A0A135L209</accession>
<evidence type="ECO:0000259" key="13">
    <source>
        <dbReference type="PROSITE" id="PS50198"/>
    </source>
</evidence>
<keyword evidence="8 11" id="KW-0564">Palmitate</keyword>
<evidence type="ECO:0000256" key="2">
    <source>
        <dbReference type="ARBA" id="ARBA00004193"/>
    </source>
</evidence>
<comment type="function">
    <text evidence="11">Plays a major role in protein secretion by helping the post-translocational extracellular folding of several secreted proteins.</text>
</comment>
<dbReference type="Proteomes" id="UP000070352">
    <property type="component" value="Unassembled WGS sequence"/>
</dbReference>
<dbReference type="InterPro" id="IPR023058">
    <property type="entry name" value="PPIase_PpiC_CS"/>
</dbReference>